<gene>
    <name evidence="5" type="ORF">M5X19_20415</name>
</gene>
<feature type="chain" id="PRO_5045209682" evidence="3">
    <location>
        <begin position="27"/>
        <end position="450"/>
    </location>
</feature>
<accession>A0ABT4GGC5</accession>
<reference evidence="5 6" key="1">
    <citation type="submission" date="2022-05" db="EMBL/GenBank/DDBJ databases">
        <title>Genome Sequencing of Bee-Associated Microbes.</title>
        <authorList>
            <person name="Dunlap C."/>
        </authorList>
    </citation>
    <scope>NUCLEOTIDE SEQUENCE [LARGE SCALE GENOMIC DNA]</scope>
    <source>
        <strain evidence="5 6">NRRL B-14421</strain>
    </source>
</reference>
<dbReference type="SUPFAM" id="SSF55383">
    <property type="entry name" value="Copper amine oxidase, domain N"/>
    <property type="match status" value="1"/>
</dbReference>
<dbReference type="Pfam" id="PF07833">
    <property type="entry name" value="Cu_amine_oxidN1"/>
    <property type="match status" value="1"/>
</dbReference>
<dbReference type="RefSeq" id="WP_051254122.1">
    <property type="nucleotide sequence ID" value="NZ_JAMDMW010000104.1"/>
</dbReference>
<protein>
    <submittedName>
        <fullName evidence="5">Stalk domain-containing protein</fullName>
    </submittedName>
</protein>
<organism evidence="5 6">
    <name type="scientific">Paenibacillus alginolyticus</name>
    <dbReference type="NCBI Taxonomy" id="59839"/>
    <lineage>
        <taxon>Bacteria</taxon>
        <taxon>Bacillati</taxon>
        <taxon>Bacillota</taxon>
        <taxon>Bacilli</taxon>
        <taxon>Bacillales</taxon>
        <taxon>Paenibacillaceae</taxon>
        <taxon>Paenibacillus</taxon>
    </lineage>
</organism>
<proteinExistence type="predicted"/>
<dbReference type="InterPro" id="IPR011990">
    <property type="entry name" value="TPR-like_helical_dom_sf"/>
</dbReference>
<dbReference type="SUPFAM" id="SSF48452">
    <property type="entry name" value="TPR-like"/>
    <property type="match status" value="1"/>
</dbReference>
<dbReference type="InterPro" id="IPR036582">
    <property type="entry name" value="Mao_N_sf"/>
</dbReference>
<dbReference type="InterPro" id="IPR019734">
    <property type="entry name" value="TPR_rpt"/>
</dbReference>
<dbReference type="Proteomes" id="UP001527099">
    <property type="component" value="Unassembled WGS sequence"/>
</dbReference>
<keyword evidence="3" id="KW-0732">Signal</keyword>
<feature type="domain" description="Copper amine oxidase-like N-terminal" evidence="4">
    <location>
        <begin position="341"/>
        <end position="448"/>
    </location>
</feature>
<feature type="compositionally biased region" description="Low complexity" evidence="2">
    <location>
        <begin position="27"/>
        <end position="79"/>
    </location>
</feature>
<dbReference type="Gene3D" id="3.30.457.10">
    <property type="entry name" value="Copper amine oxidase-like, N-terminal domain"/>
    <property type="match status" value="1"/>
</dbReference>
<name>A0ABT4GGC5_9BACL</name>
<sequence length="450" mass="47905">MKKKFLVLSLASLVTLSSATPCFAQASISSDPSSSSGTAASSATSSSFNSGSAEATTPSSSGAASSSSSNSGSAEASPSYKGSTDSSGTASSIDHSEKNKFPSTTKEQATNPSSFDSKLGNTETSSPTNLFNSTELRLGDESESYVTQLNKDNLSFEDVMKISSSVGNYRSKLDKTTYEKYVVQQKAENDLFDLKQNVDSKSNIPDQIQALKSNPKNNNLYVELALKYIANGDLTNAENIANQLDAKAPGSYLSLLLKAELAGVQDKPKDKQIYLQKAIEINPSGSVAMLKLGEELTQAGKSNEAIAYLSAASALNPKNEKVFEALNTAFSKSGNTELKTYVNGVIPKFEVKPFIENGSTLVPVRAISEALDAKIDWNGEKQEVFIQREDTIIQLTIGSNVAKVNGKEVSIEAPAATVNGNTVLPLRFISESLGAKVDWKSESQMIVISK</sequence>
<feature type="signal peptide" evidence="3">
    <location>
        <begin position="1"/>
        <end position="26"/>
    </location>
</feature>
<evidence type="ECO:0000256" key="1">
    <source>
        <dbReference type="PROSITE-ProRule" id="PRU00339"/>
    </source>
</evidence>
<feature type="repeat" description="TPR" evidence="1">
    <location>
        <begin position="286"/>
        <end position="319"/>
    </location>
</feature>
<dbReference type="EMBL" id="JAMDMX010000067">
    <property type="protein sequence ID" value="MCY9695246.1"/>
    <property type="molecule type" value="Genomic_DNA"/>
</dbReference>
<evidence type="ECO:0000313" key="5">
    <source>
        <dbReference type="EMBL" id="MCY9695246.1"/>
    </source>
</evidence>
<dbReference type="PROSITE" id="PS50005">
    <property type="entry name" value="TPR"/>
    <property type="match status" value="1"/>
</dbReference>
<evidence type="ECO:0000256" key="2">
    <source>
        <dbReference type="SAM" id="MobiDB-lite"/>
    </source>
</evidence>
<keyword evidence="1" id="KW-0802">TPR repeat</keyword>
<feature type="compositionally biased region" description="Polar residues" evidence="2">
    <location>
        <begin position="80"/>
        <end position="93"/>
    </location>
</feature>
<feature type="region of interest" description="Disordered" evidence="2">
    <location>
        <begin position="27"/>
        <end position="136"/>
    </location>
</feature>
<evidence type="ECO:0000313" key="6">
    <source>
        <dbReference type="Proteomes" id="UP001527099"/>
    </source>
</evidence>
<evidence type="ECO:0000259" key="4">
    <source>
        <dbReference type="Pfam" id="PF07833"/>
    </source>
</evidence>
<feature type="compositionally biased region" description="Polar residues" evidence="2">
    <location>
        <begin position="101"/>
        <end position="135"/>
    </location>
</feature>
<keyword evidence="6" id="KW-1185">Reference proteome</keyword>
<evidence type="ECO:0000256" key="3">
    <source>
        <dbReference type="SAM" id="SignalP"/>
    </source>
</evidence>
<dbReference type="InterPro" id="IPR012854">
    <property type="entry name" value="Cu_amine_oxidase-like_N"/>
</dbReference>
<dbReference type="Gene3D" id="1.25.40.10">
    <property type="entry name" value="Tetratricopeptide repeat domain"/>
    <property type="match status" value="1"/>
</dbReference>
<comment type="caution">
    <text evidence="5">The sequence shown here is derived from an EMBL/GenBank/DDBJ whole genome shotgun (WGS) entry which is preliminary data.</text>
</comment>